<keyword evidence="1" id="KW-0472">Membrane</keyword>
<keyword evidence="1" id="KW-1133">Transmembrane helix</keyword>
<protein>
    <submittedName>
        <fullName evidence="3">Putative membrane protein</fullName>
    </submittedName>
</protein>
<feature type="transmembrane region" description="Helical" evidence="1">
    <location>
        <begin position="27"/>
        <end position="53"/>
    </location>
</feature>
<reference evidence="3 4" key="1">
    <citation type="submission" date="2017-10" db="EMBL/GenBank/DDBJ databases">
        <title>Sequencing the genomes of 1000 actinobacteria strains.</title>
        <authorList>
            <person name="Klenk H.-P."/>
        </authorList>
    </citation>
    <scope>NUCLEOTIDE SEQUENCE [LARGE SCALE GENOMIC DNA]</scope>
    <source>
        <strain evidence="3 4">DSM 20688</strain>
    </source>
</reference>
<sequence length="478" mass="52479">MSAPLESPEEEQETWRHVHRATPLLRFWMTIVTILAIVALNLTGGAIASMWAFLTGGNWLPLVIGVVALVAVCVAIWLASGIWWRYTRFRVGEEQVELRRGVISRSHRTARYERIQAIDVTEPFLPRLFGLAGVRVETAGGGDSVLEIAFLPQKEAEELRAVLLARVHGTPAEVPATEVSASTDATAALRTPDGRLLDDGVDRMATGDVVVPTVPVKRSFMASVLSPGMIILILGFGIVMAADLNVASVVAFFVAVGPSVWRIIDRSWHYTATFDSDSEVLNLAYGLANKRHQAVPLDRVHSVELHQPTLWRLAGWWQVRVNIAGYGVSSANQGSTDILPVGSIENGKAIMELLVGAPQDEGITFESPKRARWLSPLDRRKQSITLHEGLTVTRFGWAHRRIAAIDPSHIQELSYVRGPIARLANVATVRLDLVPGPVRMKGRDLDPADAEKIMRILRQRTLPDYTGANYSGPDLTTS</sequence>
<feature type="transmembrane region" description="Helical" evidence="1">
    <location>
        <begin position="59"/>
        <end position="84"/>
    </location>
</feature>
<feature type="transmembrane region" description="Helical" evidence="1">
    <location>
        <begin position="246"/>
        <end position="264"/>
    </location>
</feature>
<dbReference type="RefSeq" id="WP_231913471.1">
    <property type="nucleotide sequence ID" value="NZ_LS483404.1"/>
</dbReference>
<name>A0A2A9DMK9_9CORY</name>
<dbReference type="InterPro" id="IPR014529">
    <property type="entry name" value="UCP026631"/>
</dbReference>
<keyword evidence="4" id="KW-1185">Reference proteome</keyword>
<feature type="domain" description="YdbS-like PH" evidence="2">
    <location>
        <begin position="272"/>
        <end position="328"/>
    </location>
</feature>
<proteinExistence type="predicted"/>
<accession>A0A2A9DMK9</accession>
<organism evidence="3 4">
    <name type="scientific">Corynebacterium renale</name>
    <dbReference type="NCBI Taxonomy" id="1724"/>
    <lineage>
        <taxon>Bacteria</taxon>
        <taxon>Bacillati</taxon>
        <taxon>Actinomycetota</taxon>
        <taxon>Actinomycetes</taxon>
        <taxon>Mycobacteriales</taxon>
        <taxon>Corynebacteriaceae</taxon>
        <taxon>Corynebacterium</taxon>
    </lineage>
</organism>
<evidence type="ECO:0000256" key="1">
    <source>
        <dbReference type="SAM" id="Phobius"/>
    </source>
</evidence>
<gene>
    <name evidence="3" type="ORF">ATK06_0198</name>
</gene>
<dbReference type="STRING" id="1724.GCA_001044175_00316"/>
<dbReference type="PANTHER" id="PTHR34473:SF2">
    <property type="entry name" value="UPF0699 TRANSMEMBRANE PROTEIN YDBT"/>
    <property type="match status" value="1"/>
</dbReference>
<dbReference type="PANTHER" id="PTHR34473">
    <property type="entry name" value="UPF0699 TRANSMEMBRANE PROTEIN YDBS"/>
    <property type="match status" value="1"/>
</dbReference>
<dbReference type="InterPro" id="IPR005182">
    <property type="entry name" value="YdbS-like_PH"/>
</dbReference>
<evidence type="ECO:0000313" key="3">
    <source>
        <dbReference type="EMBL" id="PFG27149.1"/>
    </source>
</evidence>
<comment type="caution">
    <text evidence="3">The sequence shown here is derived from an EMBL/GenBank/DDBJ whole genome shotgun (WGS) entry which is preliminary data.</text>
</comment>
<evidence type="ECO:0000313" key="4">
    <source>
        <dbReference type="Proteomes" id="UP000221653"/>
    </source>
</evidence>
<dbReference type="Proteomes" id="UP000221653">
    <property type="component" value="Unassembled WGS sequence"/>
</dbReference>
<keyword evidence="1" id="KW-0812">Transmembrane</keyword>
<evidence type="ECO:0000259" key="2">
    <source>
        <dbReference type="Pfam" id="PF03703"/>
    </source>
</evidence>
<dbReference type="Pfam" id="PF03703">
    <property type="entry name" value="bPH_2"/>
    <property type="match status" value="3"/>
</dbReference>
<dbReference type="EMBL" id="PDJF01000001">
    <property type="protein sequence ID" value="PFG27149.1"/>
    <property type="molecule type" value="Genomic_DNA"/>
</dbReference>
<dbReference type="AlphaFoldDB" id="A0A2A9DMK9"/>
<dbReference type="PIRSF" id="PIRSF026631">
    <property type="entry name" value="UCP026631"/>
    <property type="match status" value="1"/>
</dbReference>
<feature type="domain" description="YdbS-like PH" evidence="2">
    <location>
        <begin position="84"/>
        <end position="161"/>
    </location>
</feature>
<feature type="domain" description="YdbS-like PH" evidence="2">
    <location>
        <begin position="393"/>
        <end position="456"/>
    </location>
</feature>
<feature type="transmembrane region" description="Helical" evidence="1">
    <location>
        <begin position="220"/>
        <end position="240"/>
    </location>
</feature>